<feature type="region of interest" description="Disordered" evidence="1">
    <location>
        <begin position="73"/>
        <end position="93"/>
    </location>
</feature>
<keyword evidence="3" id="KW-1185">Reference proteome</keyword>
<gene>
    <name evidence="2" type="ORF">KTAU_14730</name>
</gene>
<dbReference type="AlphaFoldDB" id="A0A5J4K9N8"/>
<proteinExistence type="predicted"/>
<evidence type="ECO:0000313" key="3">
    <source>
        <dbReference type="Proteomes" id="UP000334820"/>
    </source>
</evidence>
<dbReference type="EMBL" id="BKZV01000001">
    <property type="protein sequence ID" value="GER82836.1"/>
    <property type="molecule type" value="Genomic_DNA"/>
</dbReference>
<feature type="compositionally biased region" description="Low complexity" evidence="1">
    <location>
        <begin position="74"/>
        <end position="85"/>
    </location>
</feature>
<comment type="caution">
    <text evidence="2">The sequence shown here is derived from an EMBL/GenBank/DDBJ whole genome shotgun (WGS) entry which is preliminary data.</text>
</comment>
<dbReference type="Proteomes" id="UP000334820">
    <property type="component" value="Unassembled WGS sequence"/>
</dbReference>
<evidence type="ECO:0000256" key="1">
    <source>
        <dbReference type="SAM" id="MobiDB-lite"/>
    </source>
</evidence>
<evidence type="ECO:0000313" key="2">
    <source>
        <dbReference type="EMBL" id="GER82836.1"/>
    </source>
</evidence>
<protein>
    <submittedName>
        <fullName evidence="2">Uncharacterized protein</fullName>
    </submittedName>
</protein>
<name>A0A5J4K9N8_9CHLR</name>
<sequence length="93" mass="10330">MHYITLVCQRLDGSDACCRERFAWLSGSSASLERCSEIAERTRAAQRLRSRAASGEPGQVTVIYCHILPKTTVQQQQPLEQPGEGRSPQRQAA</sequence>
<organism evidence="2 3">
    <name type="scientific">Thermogemmatispora aurantia</name>
    <dbReference type="NCBI Taxonomy" id="2045279"/>
    <lineage>
        <taxon>Bacteria</taxon>
        <taxon>Bacillati</taxon>
        <taxon>Chloroflexota</taxon>
        <taxon>Ktedonobacteria</taxon>
        <taxon>Thermogemmatisporales</taxon>
        <taxon>Thermogemmatisporaceae</taxon>
        <taxon>Thermogemmatispora</taxon>
    </lineage>
</organism>
<accession>A0A5J4K9N8</accession>
<reference evidence="2 3" key="1">
    <citation type="journal article" date="2019" name="Int. J. Syst. Evol. Microbiol.">
        <title>Thermogemmatispora aurantia sp. nov. and Thermogemmatispora argillosa sp. nov., within the class Ktedonobacteria, and emended description of the genus Thermogemmatispora.</title>
        <authorList>
            <person name="Zheng Y."/>
            <person name="Wang C.M."/>
            <person name="Sakai Y."/>
            <person name="Abe K."/>
            <person name="Yokota A."/>
            <person name="Yabe S."/>
        </authorList>
    </citation>
    <scope>NUCLEOTIDE SEQUENCE [LARGE SCALE GENOMIC DNA]</scope>
    <source>
        <strain evidence="2 3">A1-2</strain>
    </source>
</reference>